<keyword evidence="2" id="KW-0808">Transferase</keyword>
<dbReference type="InterPro" id="IPR029063">
    <property type="entry name" value="SAM-dependent_MTases_sf"/>
</dbReference>
<dbReference type="KEGG" id="adin:H7849_03905"/>
<dbReference type="CDD" id="cd02440">
    <property type="entry name" value="AdoMet_MTases"/>
    <property type="match status" value="1"/>
</dbReference>
<reference evidence="2 3" key="1">
    <citation type="submission" date="2020-08" db="EMBL/GenBank/DDBJ databases">
        <title>Edaphobacter telluris sp. nov. and Acidobacterium dinghuensis sp. nov., two acidobacteria isolated from forest soil.</title>
        <authorList>
            <person name="Fu J."/>
            <person name="Qiu L."/>
        </authorList>
    </citation>
    <scope>NUCLEOTIDE SEQUENCE [LARGE SCALE GENOMIC DNA]</scope>
    <source>
        <strain evidence="2">4Y35</strain>
    </source>
</reference>
<dbReference type="GO" id="GO:0032259">
    <property type="term" value="P:methylation"/>
    <property type="evidence" value="ECO:0007669"/>
    <property type="project" value="UniProtKB-KW"/>
</dbReference>
<evidence type="ECO:0000313" key="2">
    <source>
        <dbReference type="EMBL" id="QNI33130.1"/>
    </source>
</evidence>
<protein>
    <submittedName>
        <fullName evidence="2">Class I SAM-dependent methyltransferase</fullName>
    </submittedName>
</protein>
<dbReference type="PANTHER" id="PTHR42912">
    <property type="entry name" value="METHYLTRANSFERASE"/>
    <property type="match status" value="1"/>
</dbReference>
<keyword evidence="2" id="KW-0489">Methyltransferase</keyword>
<evidence type="ECO:0000313" key="3">
    <source>
        <dbReference type="Proteomes" id="UP000515312"/>
    </source>
</evidence>
<proteinExistence type="predicted"/>
<organism evidence="2 3">
    <name type="scientific">Alloacidobacterium dinghuense</name>
    <dbReference type="NCBI Taxonomy" id="2763107"/>
    <lineage>
        <taxon>Bacteria</taxon>
        <taxon>Pseudomonadati</taxon>
        <taxon>Acidobacteriota</taxon>
        <taxon>Terriglobia</taxon>
        <taxon>Terriglobales</taxon>
        <taxon>Acidobacteriaceae</taxon>
        <taxon>Alloacidobacterium</taxon>
    </lineage>
</organism>
<name>A0A7G8BKR0_9BACT</name>
<dbReference type="InterPro" id="IPR013216">
    <property type="entry name" value="Methyltransf_11"/>
</dbReference>
<feature type="domain" description="Methyltransferase type 11" evidence="1">
    <location>
        <begin position="92"/>
        <end position="206"/>
    </location>
</feature>
<dbReference type="SUPFAM" id="SSF53335">
    <property type="entry name" value="S-adenosyl-L-methionine-dependent methyltransferases"/>
    <property type="match status" value="1"/>
</dbReference>
<dbReference type="GO" id="GO:0008757">
    <property type="term" value="F:S-adenosylmethionine-dependent methyltransferase activity"/>
    <property type="evidence" value="ECO:0007669"/>
    <property type="project" value="InterPro"/>
</dbReference>
<gene>
    <name evidence="2" type="ORF">H7849_03905</name>
</gene>
<dbReference type="Proteomes" id="UP000515312">
    <property type="component" value="Chromosome"/>
</dbReference>
<dbReference type="RefSeq" id="WP_186744299.1">
    <property type="nucleotide sequence ID" value="NZ_CP060394.1"/>
</dbReference>
<dbReference type="Gene3D" id="3.40.50.150">
    <property type="entry name" value="Vaccinia Virus protein VP39"/>
    <property type="match status" value="1"/>
</dbReference>
<accession>A0A7G8BKR0</accession>
<dbReference type="InterPro" id="IPR050508">
    <property type="entry name" value="Methyltransf_Superfamily"/>
</dbReference>
<dbReference type="Pfam" id="PF08241">
    <property type="entry name" value="Methyltransf_11"/>
    <property type="match status" value="1"/>
</dbReference>
<dbReference type="AlphaFoldDB" id="A0A7G8BKR0"/>
<keyword evidence="3" id="KW-1185">Reference proteome</keyword>
<dbReference type="PANTHER" id="PTHR42912:SF98">
    <property type="entry name" value="UNCHARACTERISED METHYLTRANSFERASE RV1498C"/>
    <property type="match status" value="1"/>
</dbReference>
<evidence type="ECO:0000259" key="1">
    <source>
        <dbReference type="Pfam" id="PF08241"/>
    </source>
</evidence>
<dbReference type="EMBL" id="CP060394">
    <property type="protein sequence ID" value="QNI33130.1"/>
    <property type="molecule type" value="Genomic_DNA"/>
</dbReference>
<sequence>MKKALARLMRKIVPSTSLLSHNPAFKLLVNSADLLPRAIWREFRALPPNHLRIRIGVGNRFFSNQVNYLRVAESFWLYCLSNNLIEMDSVIVDIGCGCGRFAHHLRDYGFKGSTFKGNYIGIDIDQEMLDWCSAHFPKSNFRFAHSTHASVSYNQSGSSGKYVLPLESESADFVFSTSLFTHLLEPELMNYCEESFRVLRPGGKMLMYFFCLDYPPPTFGGRHTFQHPVGNARVESLKVPEAAVAYTEKFMVDVAREKGFESAQVIAGPNRSDWQIVLLAQKAASVSTSRLNTNAEPQYAEMPVTL</sequence>